<dbReference type="Proteomes" id="UP000053263">
    <property type="component" value="Unassembled WGS sequence"/>
</dbReference>
<feature type="non-terminal residue" evidence="1">
    <location>
        <position position="60"/>
    </location>
</feature>
<accession>A0A0C9T4U1</accession>
<name>A0A0C9T4U1_PLICR</name>
<dbReference type="HOGENOM" id="CLU_2948263_0_0_1"/>
<dbReference type="EMBL" id="KN832582">
    <property type="protein sequence ID" value="KII83143.1"/>
    <property type="molecule type" value="Genomic_DNA"/>
</dbReference>
<dbReference type="Gene3D" id="3.40.50.300">
    <property type="entry name" value="P-loop containing nucleotide triphosphate hydrolases"/>
    <property type="match status" value="1"/>
</dbReference>
<dbReference type="OrthoDB" id="10261556at2759"/>
<dbReference type="AlphaFoldDB" id="A0A0C9T4U1"/>
<gene>
    <name evidence="1" type="ORF">PLICRDRAFT_85973</name>
</gene>
<protein>
    <submittedName>
        <fullName evidence="1">Unplaced genomic scaffold PLICRscaffold_29, whole genome shotgun sequence</fullName>
    </submittedName>
</protein>
<sequence length="60" mass="6934">RFTARLFNVTFDEGHCISQWGGDDFRPEFKETGLLHWLFASPNALSQATLPPLIREDIRD</sequence>
<organism evidence="1 2">
    <name type="scientific">Plicaturopsis crispa FD-325 SS-3</name>
    <dbReference type="NCBI Taxonomy" id="944288"/>
    <lineage>
        <taxon>Eukaryota</taxon>
        <taxon>Fungi</taxon>
        <taxon>Dikarya</taxon>
        <taxon>Basidiomycota</taxon>
        <taxon>Agaricomycotina</taxon>
        <taxon>Agaricomycetes</taxon>
        <taxon>Agaricomycetidae</taxon>
        <taxon>Amylocorticiales</taxon>
        <taxon>Amylocorticiaceae</taxon>
        <taxon>Plicatura</taxon>
        <taxon>Plicaturopsis crispa</taxon>
    </lineage>
</organism>
<evidence type="ECO:0000313" key="2">
    <source>
        <dbReference type="Proteomes" id="UP000053263"/>
    </source>
</evidence>
<keyword evidence="2" id="KW-1185">Reference proteome</keyword>
<reference evidence="1 2" key="1">
    <citation type="submission" date="2014-06" db="EMBL/GenBank/DDBJ databases">
        <title>Evolutionary Origins and Diversification of the Mycorrhizal Mutualists.</title>
        <authorList>
            <consortium name="DOE Joint Genome Institute"/>
            <consortium name="Mycorrhizal Genomics Consortium"/>
            <person name="Kohler A."/>
            <person name="Kuo A."/>
            <person name="Nagy L.G."/>
            <person name="Floudas D."/>
            <person name="Copeland A."/>
            <person name="Barry K.W."/>
            <person name="Cichocki N."/>
            <person name="Veneault-Fourrey C."/>
            <person name="LaButti K."/>
            <person name="Lindquist E.A."/>
            <person name="Lipzen A."/>
            <person name="Lundell T."/>
            <person name="Morin E."/>
            <person name="Murat C."/>
            <person name="Riley R."/>
            <person name="Ohm R."/>
            <person name="Sun H."/>
            <person name="Tunlid A."/>
            <person name="Henrissat B."/>
            <person name="Grigoriev I.V."/>
            <person name="Hibbett D.S."/>
            <person name="Martin F."/>
        </authorList>
    </citation>
    <scope>NUCLEOTIDE SEQUENCE [LARGE SCALE GENOMIC DNA]</scope>
    <source>
        <strain evidence="1 2">FD-325 SS-3</strain>
    </source>
</reference>
<proteinExistence type="predicted"/>
<evidence type="ECO:0000313" key="1">
    <source>
        <dbReference type="EMBL" id="KII83143.1"/>
    </source>
</evidence>
<dbReference type="InterPro" id="IPR027417">
    <property type="entry name" value="P-loop_NTPase"/>
</dbReference>
<feature type="non-terminal residue" evidence="1">
    <location>
        <position position="1"/>
    </location>
</feature>